<dbReference type="AlphaFoldDB" id="A0A5D0MJI0"/>
<dbReference type="PROSITE" id="PS51819">
    <property type="entry name" value="VOC"/>
    <property type="match status" value="1"/>
</dbReference>
<accession>A0A5D0MJI0</accession>
<dbReference type="SUPFAM" id="SSF54593">
    <property type="entry name" value="Glyoxalase/Bleomycin resistance protein/Dihydroxybiphenyl dioxygenase"/>
    <property type="match status" value="1"/>
</dbReference>
<name>A0A5D0MJI0_9BACT</name>
<dbReference type="Gene3D" id="3.10.180.10">
    <property type="entry name" value="2,3-Dihydroxybiphenyl 1,2-Dioxygenase, domain 1"/>
    <property type="match status" value="1"/>
</dbReference>
<comment type="caution">
    <text evidence="2">The sequence shown here is derived from an EMBL/GenBank/DDBJ whole genome shotgun (WGS) entry which is preliminary data.</text>
</comment>
<evidence type="ECO:0000259" key="1">
    <source>
        <dbReference type="PROSITE" id="PS51819"/>
    </source>
</evidence>
<dbReference type="InterPro" id="IPR029068">
    <property type="entry name" value="Glyas_Bleomycin-R_OHBP_Dase"/>
</dbReference>
<dbReference type="Proteomes" id="UP000324143">
    <property type="component" value="Unassembled WGS sequence"/>
</dbReference>
<evidence type="ECO:0000313" key="3">
    <source>
        <dbReference type="Proteomes" id="UP000324143"/>
    </source>
</evidence>
<organism evidence="2 3">
    <name type="scientific">Candidatus Mcinerneyibacterium aminivorans</name>
    <dbReference type="NCBI Taxonomy" id="2703815"/>
    <lineage>
        <taxon>Bacteria</taxon>
        <taxon>Candidatus Macinerneyibacteriota</taxon>
        <taxon>Candidatus Mcinerneyibacteria</taxon>
        <taxon>Candidatus Mcinerneyibacteriales</taxon>
        <taxon>Candidatus Mcinerneyibacteriaceae</taxon>
        <taxon>Candidatus Mcinerneyibacterium</taxon>
    </lineage>
</organism>
<dbReference type="InterPro" id="IPR037523">
    <property type="entry name" value="VOC_core"/>
</dbReference>
<proteinExistence type="predicted"/>
<gene>
    <name evidence="2" type="ORF">FXF47_00435</name>
</gene>
<protein>
    <submittedName>
        <fullName evidence="2">VOC family protein</fullName>
    </submittedName>
</protein>
<feature type="domain" description="VOC" evidence="1">
    <location>
        <begin position="3"/>
        <end position="122"/>
    </location>
</feature>
<dbReference type="EMBL" id="VSIX01000004">
    <property type="protein sequence ID" value="TYB32085.1"/>
    <property type="molecule type" value="Genomic_DNA"/>
</dbReference>
<sequence>MMKLKMNTIHVNNLGKSFYFYKNVLNMKKVREFSPRPGTSIIFLKGKSEFMIELIADKNEEVSKKVSSNLSMGFIVENMDKTVKNLKEKNVEIIRGPMEVSGNTKLAFIRDPNGVEIEFIESPDM</sequence>
<reference evidence="2" key="1">
    <citation type="submission" date="2019-08" db="EMBL/GenBank/DDBJ databases">
        <title>Genomic characterization of a novel candidate phylum (ARYD3) from a high temperature, high salinity tertiary oil reservoir in north central Oklahoma, USA.</title>
        <authorList>
            <person name="Youssef N.H."/>
            <person name="Yadav A."/>
            <person name="Elshahed M.S."/>
        </authorList>
    </citation>
    <scope>NUCLEOTIDE SEQUENCE [LARGE SCALE GENOMIC DNA]</scope>
    <source>
        <strain evidence="2">ARYD3</strain>
    </source>
</reference>
<dbReference type="PANTHER" id="PTHR36113">
    <property type="entry name" value="LYASE, PUTATIVE-RELATED-RELATED"/>
    <property type="match status" value="1"/>
</dbReference>
<evidence type="ECO:0000313" key="2">
    <source>
        <dbReference type="EMBL" id="TYB32085.1"/>
    </source>
</evidence>
<dbReference type="InterPro" id="IPR051332">
    <property type="entry name" value="Fosfomycin_Res_Enzymes"/>
</dbReference>
<dbReference type="PANTHER" id="PTHR36113:SF1">
    <property type="entry name" value="GLYOXALASE_BLEOMYCIN RESISTANCE PROTEIN_DIOXYGENASE"/>
    <property type="match status" value="1"/>
</dbReference>
<keyword evidence="3" id="KW-1185">Reference proteome</keyword>
<dbReference type="CDD" id="cd06587">
    <property type="entry name" value="VOC"/>
    <property type="match status" value="1"/>
</dbReference>
<dbReference type="Pfam" id="PF00903">
    <property type="entry name" value="Glyoxalase"/>
    <property type="match status" value="1"/>
</dbReference>
<dbReference type="InterPro" id="IPR004360">
    <property type="entry name" value="Glyas_Fos-R_dOase_dom"/>
</dbReference>